<reference evidence="2" key="2">
    <citation type="submission" date="2023-05" db="EMBL/GenBank/DDBJ databases">
        <authorList>
            <consortium name="Lawrence Berkeley National Laboratory"/>
            <person name="Steindorff A."/>
            <person name="Hensen N."/>
            <person name="Bonometti L."/>
            <person name="Westerberg I."/>
            <person name="Brannstrom I.O."/>
            <person name="Guillou S."/>
            <person name="Cros-Aarteil S."/>
            <person name="Calhoun S."/>
            <person name="Haridas S."/>
            <person name="Kuo A."/>
            <person name="Mondo S."/>
            <person name="Pangilinan J."/>
            <person name="Riley R."/>
            <person name="Labutti K."/>
            <person name="Andreopoulos B."/>
            <person name="Lipzen A."/>
            <person name="Chen C."/>
            <person name="Yanf M."/>
            <person name="Daum C."/>
            <person name="Ng V."/>
            <person name="Clum A."/>
            <person name="Ohm R."/>
            <person name="Martin F."/>
            <person name="Silar P."/>
            <person name="Natvig D."/>
            <person name="Lalanne C."/>
            <person name="Gautier V."/>
            <person name="Ament-Velasquez S.L."/>
            <person name="Kruys A."/>
            <person name="Hutchinson M.I."/>
            <person name="Powell A.J."/>
            <person name="Barry K."/>
            <person name="Miller A.N."/>
            <person name="Grigoriev I.V."/>
            <person name="Debuchy R."/>
            <person name="Gladieux P."/>
            <person name="Thoren M.H."/>
            <person name="Johannesson H."/>
        </authorList>
    </citation>
    <scope>NUCLEOTIDE SEQUENCE</scope>
    <source>
        <strain evidence="2">CBS 508.74</strain>
    </source>
</reference>
<evidence type="ECO:0000313" key="3">
    <source>
        <dbReference type="Proteomes" id="UP001302812"/>
    </source>
</evidence>
<gene>
    <name evidence="2" type="ORF">N656DRAFT_847051</name>
</gene>
<comment type="caution">
    <text evidence="2">The sequence shown here is derived from an EMBL/GenBank/DDBJ whole genome shotgun (WGS) entry which is preliminary data.</text>
</comment>
<dbReference type="AlphaFoldDB" id="A0AAN6QHD7"/>
<feature type="signal peptide" evidence="1">
    <location>
        <begin position="1"/>
        <end position="21"/>
    </location>
</feature>
<organism evidence="2 3">
    <name type="scientific">Canariomyces notabilis</name>
    <dbReference type="NCBI Taxonomy" id="2074819"/>
    <lineage>
        <taxon>Eukaryota</taxon>
        <taxon>Fungi</taxon>
        <taxon>Dikarya</taxon>
        <taxon>Ascomycota</taxon>
        <taxon>Pezizomycotina</taxon>
        <taxon>Sordariomycetes</taxon>
        <taxon>Sordariomycetidae</taxon>
        <taxon>Sordariales</taxon>
        <taxon>Chaetomiaceae</taxon>
        <taxon>Canariomyces</taxon>
    </lineage>
</organism>
<keyword evidence="3" id="KW-1185">Reference proteome</keyword>
<protein>
    <recommendedName>
        <fullName evidence="4">SMP-30/Gluconolactonase/LRE-like region domain-containing protein</fullName>
    </recommendedName>
</protein>
<evidence type="ECO:0000313" key="2">
    <source>
        <dbReference type="EMBL" id="KAK4110273.1"/>
    </source>
</evidence>
<evidence type="ECO:0008006" key="4">
    <source>
        <dbReference type="Google" id="ProtNLM"/>
    </source>
</evidence>
<dbReference type="Gene3D" id="2.120.10.30">
    <property type="entry name" value="TolB, C-terminal domain"/>
    <property type="match status" value="1"/>
</dbReference>
<proteinExistence type="predicted"/>
<reference evidence="2" key="1">
    <citation type="journal article" date="2023" name="Mol. Phylogenet. Evol.">
        <title>Genome-scale phylogeny and comparative genomics of the fungal order Sordariales.</title>
        <authorList>
            <person name="Hensen N."/>
            <person name="Bonometti L."/>
            <person name="Westerberg I."/>
            <person name="Brannstrom I.O."/>
            <person name="Guillou S."/>
            <person name="Cros-Aarteil S."/>
            <person name="Calhoun S."/>
            <person name="Haridas S."/>
            <person name="Kuo A."/>
            <person name="Mondo S."/>
            <person name="Pangilinan J."/>
            <person name="Riley R."/>
            <person name="LaButti K."/>
            <person name="Andreopoulos B."/>
            <person name="Lipzen A."/>
            <person name="Chen C."/>
            <person name="Yan M."/>
            <person name="Daum C."/>
            <person name="Ng V."/>
            <person name="Clum A."/>
            <person name="Steindorff A."/>
            <person name="Ohm R.A."/>
            <person name="Martin F."/>
            <person name="Silar P."/>
            <person name="Natvig D.O."/>
            <person name="Lalanne C."/>
            <person name="Gautier V."/>
            <person name="Ament-Velasquez S.L."/>
            <person name="Kruys A."/>
            <person name="Hutchinson M.I."/>
            <person name="Powell A.J."/>
            <person name="Barry K."/>
            <person name="Miller A.N."/>
            <person name="Grigoriev I.V."/>
            <person name="Debuchy R."/>
            <person name="Gladieux P."/>
            <person name="Hiltunen Thoren M."/>
            <person name="Johannesson H."/>
        </authorList>
    </citation>
    <scope>NUCLEOTIDE SEQUENCE</scope>
    <source>
        <strain evidence="2">CBS 508.74</strain>
    </source>
</reference>
<dbReference type="PANTHER" id="PTHR42060">
    <property type="entry name" value="NHL REPEAT-CONTAINING PROTEIN-RELATED"/>
    <property type="match status" value="1"/>
</dbReference>
<name>A0AAN6QHD7_9PEZI</name>
<evidence type="ECO:0000256" key="1">
    <source>
        <dbReference type="SAM" id="SignalP"/>
    </source>
</evidence>
<keyword evidence="1" id="KW-0732">Signal</keyword>
<accession>A0AAN6QHD7</accession>
<feature type="chain" id="PRO_5042985168" description="SMP-30/Gluconolactonase/LRE-like region domain-containing protein" evidence="1">
    <location>
        <begin position="22"/>
        <end position="378"/>
    </location>
</feature>
<dbReference type="RefSeq" id="XP_064667843.1">
    <property type="nucleotide sequence ID" value="XM_064819255.1"/>
</dbReference>
<dbReference type="InterPro" id="IPR052998">
    <property type="entry name" value="Hetero-Diels-Alderase-like"/>
</dbReference>
<dbReference type="GeneID" id="89943381"/>
<dbReference type="EMBL" id="MU853351">
    <property type="protein sequence ID" value="KAK4110273.1"/>
    <property type="molecule type" value="Genomic_DNA"/>
</dbReference>
<dbReference type="PANTHER" id="PTHR42060:SF1">
    <property type="entry name" value="NHL REPEAT-CONTAINING PROTEIN"/>
    <property type="match status" value="1"/>
</dbReference>
<sequence length="378" mass="41946">MLSSVSTILLGLTALIPAVSAVPATAVPRDDTAGKQQPGTLPLPERLLYHWPNGTWVENIAVRPNGNLLLTTSTPNGTVWHVKKPWLAQPEVELAYNFDQWVDRLIGIGESTPDKYIVVGSRFYSPDPLSSQVERTFAAMELDFTREPPKARLVAWFPEAALLQGVAALPWDRSTVLISDQYVLRPRRIQQDWTPSPGQIWRLDTRTGKYELTMTDYAEMNTTYAHGPDVGIDGIRILGDQLYWVNQDTGGIHRVQIKKNGYPVTPRAKPETVAKVDTELWNDFAFGPEGKKDELMWVTGFNNIYAISIRNGSAVVVGGAGQSNNETYPGPTSCQFGRTDKDKNILYVTGNMAAIPPDLEHIQLGGWVRAVDTTGFHF</sequence>
<dbReference type="InterPro" id="IPR011042">
    <property type="entry name" value="6-blade_b-propeller_TolB-like"/>
</dbReference>
<dbReference type="Proteomes" id="UP001302812">
    <property type="component" value="Unassembled WGS sequence"/>
</dbReference>
<dbReference type="SUPFAM" id="SSF63829">
    <property type="entry name" value="Calcium-dependent phosphotriesterase"/>
    <property type="match status" value="1"/>
</dbReference>